<dbReference type="SUPFAM" id="SSF53448">
    <property type="entry name" value="Nucleotide-diphospho-sugar transferases"/>
    <property type="match status" value="1"/>
</dbReference>
<organism evidence="2 3">
    <name type="scientific">Microcoleus anatoxicus PTRS2</name>
    <dbReference type="NCBI Taxonomy" id="2705321"/>
    <lineage>
        <taxon>Bacteria</taxon>
        <taxon>Bacillati</taxon>
        <taxon>Cyanobacteriota</taxon>
        <taxon>Cyanophyceae</taxon>
        <taxon>Oscillatoriophycideae</taxon>
        <taxon>Oscillatoriales</taxon>
        <taxon>Microcoleaceae</taxon>
        <taxon>Microcoleus</taxon>
        <taxon>Microcoleus anatoxicus</taxon>
    </lineage>
</organism>
<accession>A0ABU8YIL1</accession>
<name>A0ABU8YIL1_9CYAN</name>
<dbReference type="PANTHER" id="PTHR43685">
    <property type="entry name" value="GLYCOSYLTRANSFERASE"/>
    <property type="match status" value="1"/>
</dbReference>
<dbReference type="EMBL" id="JBBLXS010000039">
    <property type="protein sequence ID" value="MEK0184212.1"/>
    <property type="molecule type" value="Genomic_DNA"/>
</dbReference>
<dbReference type="InterPro" id="IPR001173">
    <property type="entry name" value="Glyco_trans_2-like"/>
</dbReference>
<feature type="domain" description="Glycosyltransferase 2-like" evidence="1">
    <location>
        <begin position="14"/>
        <end position="140"/>
    </location>
</feature>
<dbReference type="Pfam" id="PF00535">
    <property type="entry name" value="Glycos_transf_2"/>
    <property type="match status" value="1"/>
</dbReference>
<dbReference type="EC" id="2.4.-.-" evidence="2"/>
<protein>
    <submittedName>
        <fullName evidence="2">Glycosyltransferase family A protein</fullName>
        <ecNumber evidence="2">2.4.-.-</ecNumber>
    </submittedName>
</protein>
<dbReference type="Proteomes" id="UP001384579">
    <property type="component" value="Unassembled WGS sequence"/>
</dbReference>
<evidence type="ECO:0000313" key="2">
    <source>
        <dbReference type="EMBL" id="MEK0184212.1"/>
    </source>
</evidence>
<comment type="caution">
    <text evidence="2">The sequence shown here is derived from an EMBL/GenBank/DDBJ whole genome shotgun (WGS) entry which is preliminary data.</text>
</comment>
<gene>
    <name evidence="2" type="ORF">WMG39_05030</name>
</gene>
<sequence>MNISHNDLDLPLISVIIPAYNAENFIAKTLLSVSSQTYQNLEILVVNDGSTDTTADIIKSFAQKDKRVILLEQSNAGVAAARNLAIEKSRGEYIAPIDADDIWYPQNLEKQLDCLMKSEPSVGVVYSWSLDINEQDLLTGGFYNSIVEGEVYTALVYKYFMGNASSCLIRRICFERVGGYNSQLKAKNAQGCEDLELFLRIAEHYQFKVVPEFLVGYRQISSSMSCNYAAMAKSHSLIMADVREQHPEIPAKIYRWSSSSFYMYNLAIKSNRNGNHLSTLFWLYKSFKEDLFMTLLRHNFYILSMESIGKILVKPFTQSGLELKQQLPSSEGTTIATVNRRTMIHKMLPSQVYERIRLNIVVNRGGK</sequence>
<dbReference type="InterPro" id="IPR050834">
    <property type="entry name" value="Glycosyltransf_2"/>
</dbReference>
<dbReference type="InterPro" id="IPR029044">
    <property type="entry name" value="Nucleotide-diphossugar_trans"/>
</dbReference>
<keyword evidence="2" id="KW-0328">Glycosyltransferase</keyword>
<dbReference type="CDD" id="cd00761">
    <property type="entry name" value="Glyco_tranf_GTA_type"/>
    <property type="match status" value="1"/>
</dbReference>
<dbReference type="GO" id="GO:0016757">
    <property type="term" value="F:glycosyltransferase activity"/>
    <property type="evidence" value="ECO:0007669"/>
    <property type="project" value="UniProtKB-KW"/>
</dbReference>
<evidence type="ECO:0000259" key="1">
    <source>
        <dbReference type="Pfam" id="PF00535"/>
    </source>
</evidence>
<dbReference type="Gene3D" id="3.90.550.10">
    <property type="entry name" value="Spore Coat Polysaccharide Biosynthesis Protein SpsA, Chain A"/>
    <property type="match status" value="1"/>
</dbReference>
<dbReference type="PANTHER" id="PTHR43685:SF2">
    <property type="entry name" value="GLYCOSYLTRANSFERASE 2-LIKE DOMAIN-CONTAINING PROTEIN"/>
    <property type="match status" value="1"/>
</dbReference>
<proteinExistence type="predicted"/>
<keyword evidence="2" id="KW-0808">Transferase</keyword>
<keyword evidence="3" id="KW-1185">Reference proteome</keyword>
<dbReference type="RefSeq" id="WP_340520028.1">
    <property type="nucleotide sequence ID" value="NZ_JBBLXS010000039.1"/>
</dbReference>
<reference evidence="2 3" key="1">
    <citation type="journal article" date="2020" name="Harmful Algae">
        <title>Molecular and morphological characterization of a novel dihydroanatoxin-a producing Microcoleus species (cyanobacteria) from the Russian River, California, USA.</title>
        <authorList>
            <person name="Conklin K.Y."/>
            <person name="Stancheva R."/>
            <person name="Otten T.G."/>
            <person name="Fadness R."/>
            <person name="Boyer G.L."/>
            <person name="Read B."/>
            <person name="Zhang X."/>
            <person name="Sheath R.G."/>
        </authorList>
    </citation>
    <scope>NUCLEOTIDE SEQUENCE [LARGE SCALE GENOMIC DNA]</scope>
    <source>
        <strain evidence="2 3">PTRS2</strain>
    </source>
</reference>
<evidence type="ECO:0000313" key="3">
    <source>
        <dbReference type="Proteomes" id="UP001384579"/>
    </source>
</evidence>